<protein>
    <submittedName>
        <fullName evidence="4">Uncharacterized protein</fullName>
    </submittedName>
</protein>
<organism evidence="4 5">
    <name type="scientific">Taxus chinensis</name>
    <name type="common">Chinese yew</name>
    <name type="synonym">Taxus wallichiana var. chinensis</name>
    <dbReference type="NCBI Taxonomy" id="29808"/>
    <lineage>
        <taxon>Eukaryota</taxon>
        <taxon>Viridiplantae</taxon>
        <taxon>Streptophyta</taxon>
        <taxon>Embryophyta</taxon>
        <taxon>Tracheophyta</taxon>
        <taxon>Spermatophyta</taxon>
        <taxon>Pinopsida</taxon>
        <taxon>Pinidae</taxon>
        <taxon>Conifers II</taxon>
        <taxon>Cupressales</taxon>
        <taxon>Taxaceae</taxon>
        <taxon>Taxus</taxon>
    </lineage>
</organism>
<reference evidence="4 5" key="1">
    <citation type="journal article" date="2021" name="Nat. Plants">
        <title>The Taxus genome provides insights into paclitaxel biosynthesis.</title>
        <authorList>
            <person name="Xiong X."/>
            <person name="Gou J."/>
            <person name="Liao Q."/>
            <person name="Li Y."/>
            <person name="Zhou Q."/>
            <person name="Bi G."/>
            <person name="Li C."/>
            <person name="Du R."/>
            <person name="Wang X."/>
            <person name="Sun T."/>
            <person name="Guo L."/>
            <person name="Liang H."/>
            <person name="Lu P."/>
            <person name="Wu Y."/>
            <person name="Zhang Z."/>
            <person name="Ro D.K."/>
            <person name="Shang Y."/>
            <person name="Huang S."/>
            <person name="Yan J."/>
        </authorList>
    </citation>
    <scope>NUCLEOTIDE SEQUENCE [LARGE SCALE GENOMIC DNA]</scope>
    <source>
        <strain evidence="4">Ta-2019</strain>
    </source>
</reference>
<keyword evidence="5" id="KW-1185">Reference proteome</keyword>
<dbReference type="GO" id="GO:0006281">
    <property type="term" value="P:DNA repair"/>
    <property type="evidence" value="ECO:0007669"/>
    <property type="project" value="TreeGrafter"/>
</dbReference>
<dbReference type="EMBL" id="JAHRHJ020000007">
    <property type="protein sequence ID" value="KAH9309482.1"/>
    <property type="molecule type" value="Genomic_DNA"/>
</dbReference>
<feature type="region of interest" description="Disordered" evidence="3">
    <location>
        <begin position="82"/>
        <end position="103"/>
    </location>
</feature>
<comment type="caution">
    <text evidence="4">The sequence shown here is derived from an EMBL/GenBank/DDBJ whole genome shotgun (WGS) entry which is preliminary data.</text>
</comment>
<dbReference type="PANTHER" id="PTHR12663:SF0">
    <property type="entry name" value="PRECOCIOUS DISSOCIATION OF SISTERS 5, ISOFORM A"/>
    <property type="match status" value="1"/>
</dbReference>
<accession>A0AA38FRQ9</accession>
<feature type="compositionally biased region" description="Acidic residues" evidence="3">
    <location>
        <begin position="85"/>
        <end position="97"/>
    </location>
</feature>
<evidence type="ECO:0000313" key="4">
    <source>
        <dbReference type="EMBL" id="KAH9309482.1"/>
    </source>
</evidence>
<proteinExistence type="predicted"/>
<sequence>YHAEVVVSLMQIIMTSILNEEDDILMPLLTILFAYMRKEKQEVSPAVETLAQGIINQCKENLRPFLTDEELTDHVVHVQQKTVQEEDPLDEKEQECEGTEKSNAKKYSSIHLGKLKAQVVIMKAFKKGNYMITYDMVRGMSLSVLVQQGLIS</sequence>
<dbReference type="GO" id="GO:0005634">
    <property type="term" value="C:nucleus"/>
    <property type="evidence" value="ECO:0007669"/>
    <property type="project" value="UniProtKB-SubCell"/>
</dbReference>
<keyword evidence="2" id="KW-0539">Nucleus</keyword>
<comment type="subcellular location">
    <subcellularLocation>
        <location evidence="1">Nucleus</location>
    </subcellularLocation>
</comment>
<dbReference type="InterPro" id="IPR039776">
    <property type="entry name" value="Pds5"/>
</dbReference>
<dbReference type="GO" id="GO:0000785">
    <property type="term" value="C:chromatin"/>
    <property type="evidence" value="ECO:0007669"/>
    <property type="project" value="TreeGrafter"/>
</dbReference>
<evidence type="ECO:0000313" key="5">
    <source>
        <dbReference type="Proteomes" id="UP000824469"/>
    </source>
</evidence>
<feature type="non-terminal residue" evidence="4">
    <location>
        <position position="1"/>
    </location>
</feature>
<dbReference type="AlphaFoldDB" id="A0AA38FRQ9"/>
<evidence type="ECO:0000256" key="2">
    <source>
        <dbReference type="ARBA" id="ARBA00023242"/>
    </source>
</evidence>
<dbReference type="Proteomes" id="UP000824469">
    <property type="component" value="Unassembled WGS sequence"/>
</dbReference>
<evidence type="ECO:0000256" key="1">
    <source>
        <dbReference type="ARBA" id="ARBA00004123"/>
    </source>
</evidence>
<dbReference type="PANTHER" id="PTHR12663">
    <property type="entry name" value="ANDROGEN INDUCED INHIBITOR OF PROLIFERATION AS3 / PDS5-RELATED"/>
    <property type="match status" value="1"/>
</dbReference>
<name>A0AA38FRQ9_TAXCH</name>
<evidence type="ECO:0000256" key="3">
    <source>
        <dbReference type="SAM" id="MobiDB-lite"/>
    </source>
</evidence>
<gene>
    <name evidence="4" type="ORF">KI387_037393</name>
</gene>
<dbReference type="GO" id="GO:0007064">
    <property type="term" value="P:mitotic sister chromatid cohesion"/>
    <property type="evidence" value="ECO:0007669"/>
    <property type="project" value="InterPro"/>
</dbReference>